<keyword evidence="2" id="KW-0285">Flavoprotein</keyword>
<dbReference type="GO" id="GO:0071949">
    <property type="term" value="F:FAD binding"/>
    <property type="evidence" value="ECO:0007669"/>
    <property type="project" value="InterPro"/>
</dbReference>
<keyword evidence="7" id="KW-1185">Reference proteome</keyword>
<evidence type="ECO:0000256" key="2">
    <source>
        <dbReference type="ARBA" id="ARBA00022630"/>
    </source>
</evidence>
<evidence type="ECO:0000313" key="7">
    <source>
        <dbReference type="Proteomes" id="UP000703661"/>
    </source>
</evidence>
<evidence type="ECO:0000256" key="4">
    <source>
        <dbReference type="ARBA" id="ARBA00023002"/>
    </source>
</evidence>
<comment type="caution">
    <text evidence="6">The sequence shown here is derived from an EMBL/GenBank/DDBJ whole genome shotgun (WGS) entry which is preliminary data.</text>
</comment>
<dbReference type="AlphaFoldDB" id="A0A9P6N329"/>
<reference evidence="6" key="1">
    <citation type="journal article" date="2020" name="Fungal Divers.">
        <title>Resolving the Mortierellaceae phylogeny through synthesis of multi-gene phylogenetics and phylogenomics.</title>
        <authorList>
            <person name="Vandepol N."/>
            <person name="Liber J."/>
            <person name="Desiro A."/>
            <person name="Na H."/>
            <person name="Kennedy M."/>
            <person name="Barry K."/>
            <person name="Grigoriev I.V."/>
            <person name="Miller A.N."/>
            <person name="O'Donnell K."/>
            <person name="Stajich J.E."/>
            <person name="Bonito G."/>
        </authorList>
    </citation>
    <scope>NUCLEOTIDE SEQUENCE</scope>
    <source>
        <strain evidence="6">NRRL 2769</strain>
    </source>
</reference>
<dbReference type="PANTHER" id="PTHR47356">
    <property type="entry name" value="FAD-DEPENDENT MONOOXYGENASE ASQG-RELATED"/>
    <property type="match status" value="1"/>
</dbReference>
<keyword evidence="3" id="KW-0274">FAD</keyword>
<dbReference type="EMBL" id="JAAAID010000116">
    <property type="protein sequence ID" value="KAG0022220.1"/>
    <property type="molecule type" value="Genomic_DNA"/>
</dbReference>
<comment type="similarity">
    <text evidence="1">Belongs to the paxM FAD-dependent monooxygenase family.</text>
</comment>
<dbReference type="PRINTS" id="PR00420">
    <property type="entry name" value="RNGMNOXGNASE"/>
</dbReference>
<accession>A0A9P6N329</accession>
<dbReference type="InterPro" id="IPR050562">
    <property type="entry name" value="FAD_mOase_fung"/>
</dbReference>
<proteinExistence type="inferred from homology"/>
<dbReference type="Proteomes" id="UP000703661">
    <property type="component" value="Unassembled WGS sequence"/>
</dbReference>
<sequence>MSTFRSSDLPPAVSLRPPHVLIAGAGIGGLMLANILEKTDITYEIFEKSKEIKPLGSTTCLNPTVMPAFEQLGLYEDLLEISHPVSTGVLRNADAKIESLIDCGDNNETAGYEYALVARARLYELLLSRVPPEKIIPGKRVVSFLQNKEGVMVRFQDRTTIHGDILVGADGTYSGVRQHLFKELNKMGKLPKSDQKLPTSGHICMVGYTTPFDPETYPELKSNRGHTDVMISNKSPWSWNTTNLRGHVVAWSASRQLNSEEFAYEHLKNSEWSPEMFEPLVKEVSDFKTPYGTLGSLIEATPKECISRVFLEKKFFETWTYSRTVLIGDGAVNAIQDAIVLANCIYEMRENSYDAIFTALTSYREQQYDYSKTQYESSKFNGKVFYGHTIFDRALRHILANYLPPSARAQSVAKIMAYRPQIAFLPLIPNRGTAEVESQKPSAKYLEQQAWLANAVQAT</sequence>
<protein>
    <recommendedName>
        <fullName evidence="5">FAD-binding domain-containing protein</fullName>
    </recommendedName>
</protein>
<dbReference type="GO" id="GO:0004497">
    <property type="term" value="F:monooxygenase activity"/>
    <property type="evidence" value="ECO:0007669"/>
    <property type="project" value="InterPro"/>
</dbReference>
<evidence type="ECO:0000256" key="1">
    <source>
        <dbReference type="ARBA" id="ARBA00007992"/>
    </source>
</evidence>
<name>A0A9P6N329_9FUNG</name>
<dbReference type="Pfam" id="PF01494">
    <property type="entry name" value="FAD_binding_3"/>
    <property type="match status" value="1"/>
</dbReference>
<feature type="domain" description="FAD-binding" evidence="5">
    <location>
        <begin position="19"/>
        <end position="183"/>
    </location>
</feature>
<organism evidence="6 7">
    <name type="scientific">Entomortierella chlamydospora</name>
    <dbReference type="NCBI Taxonomy" id="101097"/>
    <lineage>
        <taxon>Eukaryota</taxon>
        <taxon>Fungi</taxon>
        <taxon>Fungi incertae sedis</taxon>
        <taxon>Mucoromycota</taxon>
        <taxon>Mortierellomycotina</taxon>
        <taxon>Mortierellomycetes</taxon>
        <taxon>Mortierellales</taxon>
        <taxon>Mortierellaceae</taxon>
        <taxon>Entomortierella</taxon>
    </lineage>
</organism>
<dbReference type="PANTHER" id="PTHR47356:SF2">
    <property type="entry name" value="FAD-BINDING DOMAIN-CONTAINING PROTEIN-RELATED"/>
    <property type="match status" value="1"/>
</dbReference>
<dbReference type="SUPFAM" id="SSF51905">
    <property type="entry name" value="FAD/NAD(P)-binding domain"/>
    <property type="match status" value="1"/>
</dbReference>
<evidence type="ECO:0000259" key="5">
    <source>
        <dbReference type="Pfam" id="PF01494"/>
    </source>
</evidence>
<dbReference type="Gene3D" id="3.50.50.60">
    <property type="entry name" value="FAD/NAD(P)-binding domain"/>
    <property type="match status" value="1"/>
</dbReference>
<gene>
    <name evidence="6" type="ORF">BGZ80_000733</name>
</gene>
<keyword evidence="4" id="KW-0560">Oxidoreductase</keyword>
<dbReference type="InterPro" id="IPR036188">
    <property type="entry name" value="FAD/NAD-bd_sf"/>
</dbReference>
<dbReference type="InterPro" id="IPR002938">
    <property type="entry name" value="FAD-bd"/>
</dbReference>
<evidence type="ECO:0000256" key="3">
    <source>
        <dbReference type="ARBA" id="ARBA00022827"/>
    </source>
</evidence>
<evidence type="ECO:0000313" key="6">
    <source>
        <dbReference type="EMBL" id="KAG0022220.1"/>
    </source>
</evidence>